<reference evidence="2" key="2">
    <citation type="journal article" date="2021" name="PeerJ">
        <title>Extensive microbial diversity within the chicken gut microbiome revealed by metagenomics and culture.</title>
        <authorList>
            <person name="Gilroy R."/>
            <person name="Ravi A."/>
            <person name="Getino M."/>
            <person name="Pursley I."/>
            <person name="Horton D.L."/>
            <person name="Alikhan N.F."/>
            <person name="Baker D."/>
            <person name="Gharbi K."/>
            <person name="Hall N."/>
            <person name="Watson M."/>
            <person name="Adriaenssens E.M."/>
            <person name="Foster-Nyarko E."/>
            <person name="Jarju S."/>
            <person name="Secka A."/>
            <person name="Antonio M."/>
            <person name="Oren A."/>
            <person name="Chaudhuri R.R."/>
            <person name="La Ragione R."/>
            <person name="Hildebrand F."/>
            <person name="Pallen M.J."/>
        </authorList>
    </citation>
    <scope>NUCLEOTIDE SEQUENCE</scope>
    <source>
        <strain evidence="2">ChiBcec7-5410</strain>
    </source>
</reference>
<dbReference type="Proteomes" id="UP000824160">
    <property type="component" value="Unassembled WGS sequence"/>
</dbReference>
<reference evidence="2" key="1">
    <citation type="submission" date="2020-10" db="EMBL/GenBank/DDBJ databases">
        <authorList>
            <person name="Gilroy R."/>
        </authorList>
    </citation>
    <scope>NUCLEOTIDE SEQUENCE</scope>
    <source>
        <strain evidence="2">ChiBcec7-5410</strain>
    </source>
</reference>
<dbReference type="PANTHER" id="PTHR38447">
    <property type="entry name" value="TRANSCRIPTION FACTOR YDEB-RELATED"/>
    <property type="match status" value="1"/>
</dbReference>
<name>A0A9D1H711_9FIRM</name>
<organism evidence="2 3">
    <name type="scientific">Candidatus Faecivivens stercoripullorum</name>
    <dbReference type="NCBI Taxonomy" id="2840805"/>
    <lineage>
        <taxon>Bacteria</taxon>
        <taxon>Bacillati</taxon>
        <taxon>Bacillota</taxon>
        <taxon>Clostridia</taxon>
        <taxon>Eubacteriales</taxon>
        <taxon>Oscillospiraceae</taxon>
        <taxon>Oscillospiraceae incertae sedis</taxon>
        <taxon>Candidatus Faecivivens</taxon>
    </lineage>
</organism>
<dbReference type="SMART" id="SM01058">
    <property type="entry name" value="CarD_TRCF"/>
    <property type="match status" value="1"/>
</dbReference>
<dbReference type="Gene3D" id="1.20.58.1290">
    <property type="entry name" value="CarD-like, C-terminal domain"/>
    <property type="match status" value="1"/>
</dbReference>
<sequence length="169" mass="19937">MFQIGETVFYSGSGICRIDSITSREFGDETRDYYVLIPEHKAKSVVYLPVDNQALLSRMRQPLTEEQVHRLIDGMPLLECGWIEEESSRKREFQRILQQGDQREIILMIHAIFLHRQQLKERGRKLHQCDERALREGQQILSDEFSYVLHIQPEEVESYIIRTLDGEES</sequence>
<dbReference type="SUPFAM" id="SSF141259">
    <property type="entry name" value="CarD-like"/>
    <property type="match status" value="1"/>
</dbReference>
<accession>A0A9D1H711</accession>
<evidence type="ECO:0000313" key="2">
    <source>
        <dbReference type="EMBL" id="HIT93784.1"/>
    </source>
</evidence>
<dbReference type="InterPro" id="IPR052531">
    <property type="entry name" value="CarD-like_regulator"/>
</dbReference>
<feature type="domain" description="CarD-like/TRCF RNAP-interacting" evidence="1">
    <location>
        <begin position="1"/>
        <end position="113"/>
    </location>
</feature>
<dbReference type="InterPro" id="IPR042215">
    <property type="entry name" value="CarD-like_C"/>
</dbReference>
<dbReference type="InterPro" id="IPR036101">
    <property type="entry name" value="CarD-like/TRCF_RID_sf"/>
</dbReference>
<dbReference type="Pfam" id="PF02559">
    <property type="entry name" value="CarD_TRCF_RID"/>
    <property type="match status" value="1"/>
</dbReference>
<evidence type="ECO:0000259" key="1">
    <source>
        <dbReference type="SMART" id="SM01058"/>
    </source>
</evidence>
<evidence type="ECO:0000313" key="3">
    <source>
        <dbReference type="Proteomes" id="UP000824160"/>
    </source>
</evidence>
<dbReference type="AlphaFoldDB" id="A0A9D1H711"/>
<gene>
    <name evidence="2" type="ORF">IAC43_01215</name>
</gene>
<dbReference type="InterPro" id="IPR003711">
    <property type="entry name" value="CarD-like/TRCF_RID"/>
</dbReference>
<protein>
    <recommendedName>
        <fullName evidence="1">CarD-like/TRCF RNAP-interacting domain-containing protein</fullName>
    </recommendedName>
</protein>
<dbReference type="EMBL" id="DVLW01000032">
    <property type="protein sequence ID" value="HIT93784.1"/>
    <property type="molecule type" value="Genomic_DNA"/>
</dbReference>
<proteinExistence type="predicted"/>
<comment type="caution">
    <text evidence="2">The sequence shown here is derived from an EMBL/GenBank/DDBJ whole genome shotgun (WGS) entry which is preliminary data.</text>
</comment>
<dbReference type="PANTHER" id="PTHR38447:SF1">
    <property type="entry name" value="RNA POLYMERASE-BINDING TRANSCRIPTION FACTOR CARD"/>
    <property type="match status" value="1"/>
</dbReference>
<dbReference type="Gene3D" id="2.40.10.170">
    <property type="match status" value="1"/>
</dbReference>
<dbReference type="GO" id="GO:0009303">
    <property type="term" value="P:rRNA transcription"/>
    <property type="evidence" value="ECO:0007669"/>
    <property type="project" value="TreeGrafter"/>
</dbReference>